<feature type="compositionally biased region" description="Low complexity" evidence="1">
    <location>
        <begin position="9"/>
        <end position="21"/>
    </location>
</feature>
<evidence type="ECO:0000313" key="2">
    <source>
        <dbReference type="EMBL" id="SVC44693.1"/>
    </source>
</evidence>
<dbReference type="EMBL" id="UINC01091716">
    <property type="protein sequence ID" value="SVC44693.1"/>
    <property type="molecule type" value="Genomic_DNA"/>
</dbReference>
<evidence type="ECO:0000256" key="1">
    <source>
        <dbReference type="SAM" id="MobiDB-lite"/>
    </source>
</evidence>
<feature type="region of interest" description="Disordered" evidence="1">
    <location>
        <begin position="1"/>
        <end position="28"/>
    </location>
</feature>
<dbReference type="AlphaFoldDB" id="A0A382M6W4"/>
<gene>
    <name evidence="2" type="ORF">METZ01_LOCUS297547</name>
</gene>
<feature type="non-terminal residue" evidence="2">
    <location>
        <position position="28"/>
    </location>
</feature>
<name>A0A382M6W4_9ZZZZ</name>
<proteinExistence type="predicted"/>
<accession>A0A382M6W4</accession>
<protein>
    <submittedName>
        <fullName evidence="2">Uncharacterized protein</fullName>
    </submittedName>
</protein>
<sequence>PTPARLTRRGSASSDSGAGPRRTCRPRP</sequence>
<reference evidence="2" key="1">
    <citation type="submission" date="2018-05" db="EMBL/GenBank/DDBJ databases">
        <authorList>
            <person name="Lanie J.A."/>
            <person name="Ng W.-L."/>
            <person name="Kazmierczak K.M."/>
            <person name="Andrzejewski T.M."/>
            <person name="Davidsen T.M."/>
            <person name="Wayne K.J."/>
            <person name="Tettelin H."/>
            <person name="Glass J.I."/>
            <person name="Rusch D."/>
            <person name="Podicherti R."/>
            <person name="Tsui H.-C.T."/>
            <person name="Winkler M.E."/>
        </authorList>
    </citation>
    <scope>NUCLEOTIDE SEQUENCE</scope>
</reference>
<organism evidence="2">
    <name type="scientific">marine metagenome</name>
    <dbReference type="NCBI Taxonomy" id="408172"/>
    <lineage>
        <taxon>unclassified sequences</taxon>
        <taxon>metagenomes</taxon>
        <taxon>ecological metagenomes</taxon>
    </lineage>
</organism>
<feature type="non-terminal residue" evidence="2">
    <location>
        <position position="1"/>
    </location>
</feature>